<keyword evidence="1" id="KW-0479">Metal-binding</keyword>
<keyword evidence="2" id="KW-0378">Hydrolase</keyword>
<evidence type="ECO:0000313" key="2">
    <source>
        <dbReference type="EMBL" id="MCU6725566.1"/>
    </source>
</evidence>
<gene>
    <name evidence="2" type="ORF">OCV47_09420</name>
</gene>
<comment type="caution">
    <text evidence="2">The sequence shown here is derived from an EMBL/GenBank/DDBJ whole genome shotgun (WGS) entry which is preliminary data.</text>
</comment>
<sequence length="688" mass="79247">MQQFDELKKERMQLAAERISEIVTEAAIPAPFARYFKEEAEFISQMLDLAETIRTGKTADWTLQEWEQCNQRMYADILPEQYEHCFGNPEYAVAELGEVHGRILSFLYTEIRGMIVYAFEQRWEDLLIVCELFIEIYNCFEEEELPTYRQIQQIVYWYVSDYSDQTLACRIREAVDPTLDFATRIITEEDLTDLRYLYKYGEYVNESVLGTARFLNSLPQEEIDRIASVYTEGYRMGFVLGNKDLSKKKTVNIRYILGFERIIRKAIENFAQMGLRPVIYRSAAHSINKKEHIRIGYYGAIPNKQYEYDHKGDAAIYLDRAFMERKLGVMRSAYEEYKEQANTHAGPACVETFGEVPFVPVNKEAAYRLSEKQQKMAVELANETAQITNRYIIGEERSFTIIAFPVPEIGEQFEEIFAETVKINTLDYQLYQRIQQTIIDALDQGCKVHILGKDSNRTDLTVSLTDLKDPQKETIFENCVADVNIPVGEVFTSPRLAGTTGVLHVSEVYLEELRYENLEIHFQDGMVTDYTCSNFEDEEENKKYVRENVLFHHDTLPMGEFAIGTNTTAYVMAEKYGIGNKLPILIAEKMGPHFAVGDTCYSWSEDTAVYNPDGKEIIARDNEVSILRKEDLSKAYFGCHTDITIPYKELGLLAVLHKDGSQTPIIQNGRFILPGTEELNKPFANVGE</sequence>
<proteinExistence type="predicted"/>
<dbReference type="InterPro" id="IPR052170">
    <property type="entry name" value="M29_Exopeptidase"/>
</dbReference>
<evidence type="ECO:0000256" key="1">
    <source>
        <dbReference type="ARBA" id="ARBA00022723"/>
    </source>
</evidence>
<dbReference type="RefSeq" id="WP_262654830.1">
    <property type="nucleotide sequence ID" value="NZ_JAOQKE010000011.1"/>
</dbReference>
<reference evidence="2 3" key="1">
    <citation type="journal article" date="2021" name="ISME Commun">
        <title>Automated analysis of genomic sequences facilitates high-throughput and comprehensive description of bacteria.</title>
        <authorList>
            <person name="Hitch T.C.A."/>
        </authorList>
    </citation>
    <scope>NUCLEOTIDE SEQUENCE [LARGE SCALE GENOMIC DNA]</scope>
    <source>
        <strain evidence="2 3">Sanger_29</strain>
    </source>
</reference>
<name>A0ABT2SM68_9FIRM</name>
<keyword evidence="3" id="KW-1185">Reference proteome</keyword>
<dbReference type="Pfam" id="PF02073">
    <property type="entry name" value="Peptidase_M29"/>
    <property type="match status" value="1"/>
</dbReference>
<protein>
    <submittedName>
        <fullName evidence="2">Aminopeptidase</fullName>
        <ecNumber evidence="2">3.4.11.-</ecNumber>
    </submittedName>
</protein>
<dbReference type="EC" id="3.4.11.-" evidence="2"/>
<dbReference type="PANTHER" id="PTHR34448">
    <property type="entry name" value="AMINOPEPTIDASE"/>
    <property type="match status" value="1"/>
</dbReference>
<dbReference type="GO" id="GO:0004177">
    <property type="term" value="F:aminopeptidase activity"/>
    <property type="evidence" value="ECO:0007669"/>
    <property type="project" value="UniProtKB-KW"/>
</dbReference>
<keyword evidence="2" id="KW-0031">Aminopeptidase</keyword>
<dbReference type="InterPro" id="IPR000787">
    <property type="entry name" value="Peptidase_M29"/>
</dbReference>
<dbReference type="EMBL" id="JAOQKE010000011">
    <property type="protein sequence ID" value="MCU6725566.1"/>
    <property type="molecule type" value="Genomic_DNA"/>
</dbReference>
<keyword evidence="2" id="KW-0645">Protease</keyword>
<organism evidence="2 3">
    <name type="scientific">Muricoprocola aceti</name>
    <dbReference type="NCBI Taxonomy" id="2981772"/>
    <lineage>
        <taxon>Bacteria</taxon>
        <taxon>Bacillati</taxon>
        <taxon>Bacillota</taxon>
        <taxon>Clostridia</taxon>
        <taxon>Lachnospirales</taxon>
        <taxon>Lachnospiraceae</taxon>
        <taxon>Muricoprocola</taxon>
    </lineage>
</organism>
<dbReference type="Proteomes" id="UP001652338">
    <property type="component" value="Unassembled WGS sequence"/>
</dbReference>
<dbReference type="SUPFAM" id="SSF144052">
    <property type="entry name" value="Thermophilic metalloprotease-like"/>
    <property type="match status" value="1"/>
</dbReference>
<accession>A0ABT2SM68</accession>
<evidence type="ECO:0000313" key="3">
    <source>
        <dbReference type="Proteomes" id="UP001652338"/>
    </source>
</evidence>
<dbReference type="PANTHER" id="PTHR34448:SF1">
    <property type="entry name" value="BLL6088 PROTEIN"/>
    <property type="match status" value="1"/>
</dbReference>